<protein>
    <recommendedName>
        <fullName evidence="23">Folic acid synthesis protein FOL1</fullName>
        <ecNumber evidence="10">2.5.1.15</ecNumber>
        <ecNumber evidence="12">2.7.6.3</ecNumber>
        <ecNumber evidence="11">4.1.2.25</ecNumber>
    </recommendedName>
    <alternativeName>
        <fullName evidence="24">Folic acid synthesis protein fol1</fullName>
    </alternativeName>
</protein>
<reference evidence="26 27" key="1">
    <citation type="journal article" date="2017" name="Biotechnol. Biofuels">
        <title>Differential beta-glucosidase expression as a function of carbon source availability in Talaromyces amestolkiae: a genomic and proteomic approach.</title>
        <authorList>
            <person name="de Eugenio L.I."/>
            <person name="Mendez-Liter J.A."/>
            <person name="Nieto-Dominguez M."/>
            <person name="Alonso L."/>
            <person name="Gil-Munoz J."/>
            <person name="Barriuso J."/>
            <person name="Prieto A."/>
            <person name="Martinez M.J."/>
        </authorList>
    </citation>
    <scope>NUCLEOTIDE SEQUENCE [LARGE SCALE GENOMIC DNA]</scope>
    <source>
        <strain evidence="26 27">CIB</strain>
    </source>
</reference>
<comment type="catalytic activity">
    <reaction evidence="3">
        <text>7,8-dihydroneopterin = 6-hydroxymethyl-7,8-dihydropterin + glycolaldehyde</text>
        <dbReference type="Rhea" id="RHEA:10540"/>
        <dbReference type="ChEBI" id="CHEBI:17001"/>
        <dbReference type="ChEBI" id="CHEBI:17071"/>
        <dbReference type="ChEBI" id="CHEBI:44841"/>
        <dbReference type="EC" id="4.1.2.25"/>
    </reaction>
</comment>
<evidence type="ECO:0000256" key="15">
    <source>
        <dbReference type="ARBA" id="ARBA00022741"/>
    </source>
</evidence>
<comment type="pathway">
    <text evidence="5">Cofactor biosynthesis; tetrahydrofolate biosynthesis; 7,8-dihydrofolate from 2-amino-4-hydroxy-6-hydroxymethyl-7,8-dihydropteridine diphosphate and 4-aminobenzoate: step 1/2.</text>
</comment>
<evidence type="ECO:0000256" key="11">
    <source>
        <dbReference type="ARBA" id="ARBA00013043"/>
    </source>
</evidence>
<evidence type="ECO:0000256" key="7">
    <source>
        <dbReference type="ARBA" id="ARBA00005051"/>
    </source>
</evidence>
<dbReference type="InterPro" id="IPR048350">
    <property type="entry name" value="S-Me-THD-like_C"/>
</dbReference>
<comment type="similarity">
    <text evidence="8">In the N-terminal section; belongs to the DHNA family.</text>
</comment>
<keyword evidence="14" id="KW-0479">Metal-binding</keyword>
<evidence type="ECO:0000256" key="22">
    <source>
        <dbReference type="ARBA" id="ARBA00061548"/>
    </source>
</evidence>
<dbReference type="EMBL" id="MIKG01000007">
    <property type="protein sequence ID" value="RAO68460.1"/>
    <property type="molecule type" value="Genomic_DNA"/>
</dbReference>
<dbReference type="Gene3D" id="3.30.70.560">
    <property type="entry name" value="7,8-Dihydro-6-hydroxymethylpterin-pyrophosphokinase HPPK"/>
    <property type="match status" value="1"/>
</dbReference>
<organism evidence="26 27">
    <name type="scientific">Talaromyces amestolkiae</name>
    <dbReference type="NCBI Taxonomy" id="1196081"/>
    <lineage>
        <taxon>Eukaryota</taxon>
        <taxon>Fungi</taxon>
        <taxon>Dikarya</taxon>
        <taxon>Ascomycota</taxon>
        <taxon>Pezizomycotina</taxon>
        <taxon>Eurotiomycetes</taxon>
        <taxon>Eurotiomycetidae</taxon>
        <taxon>Eurotiales</taxon>
        <taxon>Trichocomaceae</taxon>
        <taxon>Talaromyces</taxon>
        <taxon>Talaromyces sect. Talaromyces</taxon>
    </lineage>
</organism>
<evidence type="ECO:0000256" key="2">
    <source>
        <dbReference type="ARBA" id="ARBA00000198"/>
    </source>
</evidence>
<dbReference type="PROSITE" id="PS00794">
    <property type="entry name" value="HPPK"/>
    <property type="match status" value="1"/>
</dbReference>
<evidence type="ECO:0000256" key="12">
    <source>
        <dbReference type="ARBA" id="ARBA00013253"/>
    </source>
</evidence>
<dbReference type="SUPFAM" id="SSF51717">
    <property type="entry name" value="Dihydropteroate synthetase-like"/>
    <property type="match status" value="1"/>
</dbReference>
<dbReference type="Gene3D" id="2.40.390.10">
    <property type="entry name" value="CV3147-like"/>
    <property type="match status" value="1"/>
</dbReference>
<dbReference type="Pfam" id="PF20906">
    <property type="entry name" value="S-Me-THD_C"/>
    <property type="match status" value="1"/>
</dbReference>
<dbReference type="Pfam" id="PF01968">
    <property type="entry name" value="Hydantoinase_A"/>
    <property type="match status" value="1"/>
</dbReference>
<evidence type="ECO:0000256" key="6">
    <source>
        <dbReference type="ARBA" id="ARBA00005013"/>
    </source>
</evidence>
<dbReference type="InterPro" id="IPR000489">
    <property type="entry name" value="Pterin-binding_dom"/>
</dbReference>
<dbReference type="STRING" id="1196081.A0A364KY24"/>
<dbReference type="SUPFAM" id="SSF53067">
    <property type="entry name" value="Actin-like ATPase domain"/>
    <property type="match status" value="2"/>
</dbReference>
<dbReference type="PROSITE" id="PS50972">
    <property type="entry name" value="PTERIN_BINDING"/>
    <property type="match status" value="1"/>
</dbReference>
<dbReference type="PANTHER" id="PTHR20941">
    <property type="entry name" value="FOLATE SYNTHESIS PROTEINS"/>
    <property type="match status" value="1"/>
</dbReference>
<dbReference type="NCBIfam" id="TIGR01496">
    <property type="entry name" value="DHPS"/>
    <property type="match status" value="1"/>
</dbReference>
<keyword evidence="13" id="KW-0808">Transferase</keyword>
<keyword evidence="17" id="KW-0067">ATP-binding</keyword>
<dbReference type="SUPFAM" id="SSF55083">
    <property type="entry name" value="6-hydroxymethyl-7,8-dihydropterin pyrophosphokinase, HPPK"/>
    <property type="match status" value="1"/>
</dbReference>
<dbReference type="CDD" id="cd00739">
    <property type="entry name" value="DHPS"/>
    <property type="match status" value="1"/>
</dbReference>
<dbReference type="GO" id="GO:0003848">
    <property type="term" value="F:2-amino-4-hydroxy-6-hydroxymethyldihydropteridine diphosphokinase activity"/>
    <property type="evidence" value="ECO:0007669"/>
    <property type="project" value="UniProtKB-EC"/>
</dbReference>
<dbReference type="OrthoDB" id="615426at2759"/>
<dbReference type="GO" id="GO:0004150">
    <property type="term" value="F:dihydroneopterin aldolase activity"/>
    <property type="evidence" value="ECO:0007669"/>
    <property type="project" value="UniProtKB-EC"/>
</dbReference>
<dbReference type="GO" id="GO:0046656">
    <property type="term" value="P:folic acid biosynthetic process"/>
    <property type="evidence" value="ECO:0007669"/>
    <property type="project" value="UniProtKB-KW"/>
</dbReference>
<evidence type="ECO:0000256" key="24">
    <source>
        <dbReference type="ARBA" id="ARBA00068111"/>
    </source>
</evidence>
<evidence type="ECO:0000256" key="5">
    <source>
        <dbReference type="ARBA" id="ARBA00004763"/>
    </source>
</evidence>
<dbReference type="InterPro" id="IPR043129">
    <property type="entry name" value="ATPase_NBD"/>
</dbReference>
<dbReference type="CDD" id="cd00483">
    <property type="entry name" value="HPPK"/>
    <property type="match status" value="1"/>
</dbReference>
<dbReference type="Pfam" id="PF00809">
    <property type="entry name" value="Pterin_bind"/>
    <property type="match status" value="1"/>
</dbReference>
<name>A0A364KY24_TALAM</name>
<dbReference type="PROSITE" id="PS00793">
    <property type="entry name" value="DHPS_2"/>
    <property type="match status" value="1"/>
</dbReference>
<keyword evidence="16" id="KW-0418">Kinase</keyword>
<dbReference type="EC" id="2.5.1.15" evidence="10"/>
<comment type="catalytic activity">
    <reaction evidence="1">
        <text>(7,8-dihydropterin-6-yl)methyl diphosphate + 4-aminobenzoate = 7,8-dihydropteroate + diphosphate</text>
        <dbReference type="Rhea" id="RHEA:19949"/>
        <dbReference type="ChEBI" id="CHEBI:17836"/>
        <dbReference type="ChEBI" id="CHEBI:17839"/>
        <dbReference type="ChEBI" id="CHEBI:33019"/>
        <dbReference type="ChEBI" id="CHEBI:72950"/>
        <dbReference type="EC" id="2.5.1.15"/>
    </reaction>
</comment>
<keyword evidence="18" id="KW-0460">Magnesium</keyword>
<evidence type="ECO:0000256" key="18">
    <source>
        <dbReference type="ARBA" id="ARBA00022842"/>
    </source>
</evidence>
<dbReference type="Pfam" id="PF01288">
    <property type="entry name" value="HPPK"/>
    <property type="match status" value="1"/>
</dbReference>
<comment type="pathway">
    <text evidence="6">Cofactor biosynthesis; tetrahydrofolate biosynthesis; 2-amino-4-hydroxy-6-hydroxymethyl-7,8-dihydropteridine diphosphate from 7,8-dihydroneopterin triphosphate: step 3/4.</text>
</comment>
<dbReference type="InterPro" id="IPR011005">
    <property type="entry name" value="Dihydropteroate_synth-like_sf"/>
</dbReference>
<evidence type="ECO:0000256" key="4">
    <source>
        <dbReference type="ARBA" id="ARBA00001946"/>
    </source>
</evidence>
<dbReference type="InterPro" id="IPR006390">
    <property type="entry name" value="DHP_synth_dom"/>
</dbReference>
<dbReference type="InterPro" id="IPR002821">
    <property type="entry name" value="Hydantoinase_A"/>
</dbReference>
<dbReference type="PROSITE" id="PS00792">
    <property type="entry name" value="DHPS_1"/>
    <property type="match status" value="1"/>
</dbReference>
<dbReference type="GO" id="GO:0016301">
    <property type="term" value="F:kinase activity"/>
    <property type="evidence" value="ECO:0007669"/>
    <property type="project" value="UniProtKB-KW"/>
</dbReference>
<evidence type="ECO:0000256" key="17">
    <source>
        <dbReference type="ARBA" id="ARBA00022840"/>
    </source>
</evidence>
<accession>A0A364KY24</accession>
<evidence type="ECO:0000256" key="3">
    <source>
        <dbReference type="ARBA" id="ARBA00001353"/>
    </source>
</evidence>
<evidence type="ECO:0000259" key="25">
    <source>
        <dbReference type="PROSITE" id="PS50972"/>
    </source>
</evidence>
<dbReference type="GO" id="GO:0046654">
    <property type="term" value="P:tetrahydrofolate biosynthetic process"/>
    <property type="evidence" value="ECO:0007669"/>
    <property type="project" value="UniProtKB-UniPathway"/>
</dbReference>
<comment type="caution">
    <text evidence="26">The sequence shown here is derived from an EMBL/GenBank/DDBJ whole genome shotgun (WGS) entry which is preliminary data.</text>
</comment>
<dbReference type="FunFam" id="3.20.20.20:FF:000006">
    <property type="entry name" value="Dihydropteroate synthase"/>
    <property type="match status" value="1"/>
</dbReference>
<dbReference type="InterPro" id="IPR035907">
    <property type="entry name" value="Hppk_sf"/>
</dbReference>
<evidence type="ECO:0000313" key="27">
    <source>
        <dbReference type="Proteomes" id="UP000249363"/>
    </source>
</evidence>
<dbReference type="InterPro" id="IPR024071">
    <property type="entry name" value="S-Me-THD_C_sf"/>
</dbReference>
<comment type="pathway">
    <text evidence="7">Cofactor biosynthesis; tetrahydrofolate biosynthesis; 2-amino-4-hydroxy-6-hydroxymethyl-7,8-dihydropteridine diphosphate from 7,8-dihydroneopterin triphosphate: step 4/4.</text>
</comment>
<dbReference type="Pfam" id="PF05378">
    <property type="entry name" value="Hydant_A_N"/>
    <property type="match status" value="1"/>
</dbReference>
<dbReference type="Gene3D" id="3.20.20.20">
    <property type="entry name" value="Dihydropteroate synthase-like"/>
    <property type="match status" value="1"/>
</dbReference>
<dbReference type="NCBIfam" id="TIGR01498">
    <property type="entry name" value="folK"/>
    <property type="match status" value="1"/>
</dbReference>
<dbReference type="Gene3D" id="3.30.420.40">
    <property type="match status" value="1"/>
</dbReference>
<dbReference type="EC" id="2.7.6.3" evidence="12"/>
<comment type="function">
    <text evidence="21">Catalyzes three sequential steps of tetrahydrofolate biosynthesis.</text>
</comment>
<comment type="catalytic activity">
    <reaction evidence="2">
        <text>6-hydroxymethyl-7,8-dihydropterin + ATP = (7,8-dihydropterin-6-yl)methyl diphosphate + AMP + H(+)</text>
        <dbReference type="Rhea" id="RHEA:11412"/>
        <dbReference type="ChEBI" id="CHEBI:15378"/>
        <dbReference type="ChEBI" id="CHEBI:30616"/>
        <dbReference type="ChEBI" id="CHEBI:44841"/>
        <dbReference type="ChEBI" id="CHEBI:72950"/>
        <dbReference type="ChEBI" id="CHEBI:456215"/>
        <dbReference type="EC" id="2.7.6.3"/>
    </reaction>
</comment>
<dbReference type="PANTHER" id="PTHR20941:SF1">
    <property type="entry name" value="FOLIC ACID SYNTHESIS PROTEIN FOL1"/>
    <property type="match status" value="1"/>
</dbReference>
<evidence type="ECO:0000256" key="8">
    <source>
        <dbReference type="ARBA" id="ARBA00009640"/>
    </source>
</evidence>
<dbReference type="GO" id="GO:0005740">
    <property type="term" value="C:mitochondrial envelope"/>
    <property type="evidence" value="ECO:0007669"/>
    <property type="project" value="TreeGrafter"/>
</dbReference>
<evidence type="ECO:0000256" key="9">
    <source>
        <dbReference type="ARBA" id="ARBA00009951"/>
    </source>
</evidence>
<comment type="similarity">
    <text evidence="9">In the C-terminal section; belongs to the DHPS family.</text>
</comment>
<evidence type="ECO:0000256" key="20">
    <source>
        <dbReference type="ARBA" id="ARBA00023268"/>
    </source>
</evidence>
<comment type="similarity">
    <text evidence="22">In the central section; belongs to the HPPK family.</text>
</comment>
<dbReference type="EC" id="4.1.2.25" evidence="11"/>
<proteinExistence type="inferred from homology"/>
<dbReference type="Proteomes" id="UP000249363">
    <property type="component" value="Unassembled WGS sequence"/>
</dbReference>
<feature type="domain" description="Pterin-binding" evidence="25">
    <location>
        <begin position="805"/>
        <end position="1074"/>
    </location>
</feature>
<evidence type="ECO:0000256" key="19">
    <source>
        <dbReference type="ARBA" id="ARBA00022909"/>
    </source>
</evidence>
<sequence>MSRDNTRAHLRTVIGIDVGGTNTDAVLIDAEAARADPESSVLASCKTPTTRHVGEGIAIALQKVLEQQIGDARQAIVDSLVRINIGTTQFLNAVIERDSEKLSRVALLRLCGPYTRELPGFAGIPRELRGIIEGLTVYLSGGLEYNGRLIAPIDEDEIRQVATDLRARKLFNIAVVGVHTSIDFVNRQEETVQRILREELGDSAVITLSRDIAGLGLLERENATVINAALRPLAETTVTDLRQSLSSLGIRAPVFFTQNNGTLISASEAKRLPILTYLSGPINSLTGAAFLSQKEGPFDKDVIVVDVGGTTTDTCVLQPTGLPRPAAAFSSLSGARTNFSVPDLRSIGLGGGSLVHVDQETGNVTVGPDSVGYELESRSQIFGGPDLTVTDVVSTTERGSSILEHLTKESSEGSIEVVSDVLDKVEEEIARLLATVIDEVKTEAGLVDIILVGGGIYLVPENIRGVSKILRPRYGHVANAVGAAMARVSHKIDRIVSIPQTSSEAQELSRQCQRTLEEASYKEKQEGKAPDSVRIEFQNENLRVTGQEKTLAVVPDLITVLDSETGSAVGTQDYRYGLHVSVIVLVASPQWSEEEGLKIGGPAAFQLNDDYIAVAQYKPVQSVIFETMATQASNSNGNGGNVHKAYIALGSNIGIKVKRTSSLFETAPMYVLDQEPFLNAACEVETNLGPIELLDALQAIENGLGRQKLIDKGPRNIDLDILLYNDEKVSHPRLNIPHKLMLEREFVLRPLCQLIPHERVPLPGTNLTYISALRSLPPSETVPIVTSPLSPHIPPLTPSNPAKNTHVMAILNVTPDSFSDGGKHFHSAQNFNAEQLTSTIREFLASGATIIDVGGESTRPNATQLTPEEELSRVIPVIRHIRSLPEAANVAISIDTYRARVAAEACAAGADIINDVSAGTLDANMLSTMAATGKSVILMHMRGTPATMNKLTAYPNGVIRDVGTELLTQIRAAEEAGIPRWRMILDPGLGFAKLKDQNVELLRNLTDLTHGIEGLENFPWLIGTSRKAYIGHITGVEKASERVWGTAAAVTASVQQGADIVRVHDVREMGQVVKMADAIYRY</sequence>
<evidence type="ECO:0000256" key="10">
    <source>
        <dbReference type="ARBA" id="ARBA00012458"/>
    </source>
</evidence>
<dbReference type="InterPro" id="IPR045031">
    <property type="entry name" value="DHP_synth-like"/>
</dbReference>
<dbReference type="RefSeq" id="XP_040732976.1">
    <property type="nucleotide sequence ID" value="XM_040876841.1"/>
</dbReference>
<dbReference type="GO" id="GO:0004156">
    <property type="term" value="F:dihydropteroate synthase activity"/>
    <property type="evidence" value="ECO:0007669"/>
    <property type="project" value="UniProtKB-EC"/>
</dbReference>
<evidence type="ECO:0000256" key="13">
    <source>
        <dbReference type="ARBA" id="ARBA00022679"/>
    </source>
</evidence>
<dbReference type="InterPro" id="IPR000550">
    <property type="entry name" value="Hppk"/>
</dbReference>
<dbReference type="GO" id="GO:0046872">
    <property type="term" value="F:metal ion binding"/>
    <property type="evidence" value="ECO:0007669"/>
    <property type="project" value="UniProtKB-KW"/>
</dbReference>
<keyword evidence="19" id="KW-0289">Folate biosynthesis</keyword>
<keyword evidence="20" id="KW-0511">Multifunctional enzyme</keyword>
<comment type="cofactor">
    <cofactor evidence="4">
        <name>Mg(2+)</name>
        <dbReference type="ChEBI" id="CHEBI:18420"/>
    </cofactor>
</comment>
<dbReference type="GO" id="GO:0016787">
    <property type="term" value="F:hydrolase activity"/>
    <property type="evidence" value="ECO:0007669"/>
    <property type="project" value="InterPro"/>
</dbReference>
<dbReference type="GO" id="GO:0005524">
    <property type="term" value="F:ATP binding"/>
    <property type="evidence" value="ECO:0007669"/>
    <property type="project" value="UniProtKB-KW"/>
</dbReference>
<evidence type="ECO:0000313" key="26">
    <source>
        <dbReference type="EMBL" id="RAO68460.1"/>
    </source>
</evidence>
<dbReference type="InterPro" id="IPR008040">
    <property type="entry name" value="Hydant_A_N"/>
</dbReference>
<dbReference type="UniPathway" id="UPA00077">
    <property type="reaction ID" value="UER00155"/>
</dbReference>
<dbReference type="SUPFAM" id="SSF160991">
    <property type="entry name" value="CV3147-like"/>
    <property type="match status" value="1"/>
</dbReference>
<evidence type="ECO:0000256" key="23">
    <source>
        <dbReference type="ARBA" id="ARBA00067568"/>
    </source>
</evidence>
<gene>
    <name evidence="26" type="ORF">BHQ10_004472</name>
</gene>
<evidence type="ECO:0000256" key="1">
    <source>
        <dbReference type="ARBA" id="ARBA00000012"/>
    </source>
</evidence>
<evidence type="ECO:0000256" key="21">
    <source>
        <dbReference type="ARBA" id="ARBA00058009"/>
    </source>
</evidence>
<evidence type="ECO:0000256" key="14">
    <source>
        <dbReference type="ARBA" id="ARBA00022723"/>
    </source>
</evidence>
<dbReference type="AlphaFoldDB" id="A0A364KY24"/>
<evidence type="ECO:0000256" key="16">
    <source>
        <dbReference type="ARBA" id="ARBA00022777"/>
    </source>
</evidence>
<keyword evidence="27" id="KW-1185">Reference proteome</keyword>
<keyword evidence="15" id="KW-0547">Nucleotide-binding</keyword>
<dbReference type="GeneID" id="63793688"/>